<dbReference type="Pfam" id="PF00069">
    <property type="entry name" value="Pkinase"/>
    <property type="match status" value="2"/>
</dbReference>
<dbReference type="GO" id="GO:0005524">
    <property type="term" value="F:ATP binding"/>
    <property type="evidence" value="ECO:0007669"/>
    <property type="project" value="UniProtKB-KW"/>
</dbReference>
<dbReference type="GO" id="GO:0004674">
    <property type="term" value="F:protein serine/threonine kinase activity"/>
    <property type="evidence" value="ECO:0007669"/>
    <property type="project" value="UniProtKB-KW"/>
</dbReference>
<dbReference type="PANTHER" id="PTHR46485">
    <property type="entry name" value="LIM DOMAIN KINASE 1"/>
    <property type="match status" value="1"/>
</dbReference>
<dbReference type="CDD" id="cd00180">
    <property type="entry name" value="PKc"/>
    <property type="match status" value="1"/>
</dbReference>
<accession>A0A915YPG5</accession>
<evidence type="ECO:0000256" key="3">
    <source>
        <dbReference type="ARBA" id="ARBA00022741"/>
    </source>
</evidence>
<dbReference type="PANTHER" id="PTHR46485:SF5">
    <property type="entry name" value="CENTER DIVIDER, ISOFORM A"/>
    <property type="match status" value="1"/>
</dbReference>
<gene>
    <name evidence="7" type="ORF">CHRIB12_LOCUS999</name>
</gene>
<keyword evidence="4" id="KW-0418">Kinase</keyword>
<dbReference type="InterPro" id="IPR050940">
    <property type="entry name" value="Actin_reg-Ser/Thr_kinase"/>
</dbReference>
<evidence type="ECO:0000313" key="7">
    <source>
        <dbReference type="EMBL" id="CAB5302945.1"/>
    </source>
</evidence>
<keyword evidence="3" id="KW-0547">Nucleotide-binding</keyword>
<evidence type="ECO:0000256" key="2">
    <source>
        <dbReference type="ARBA" id="ARBA00022679"/>
    </source>
</evidence>
<keyword evidence="5" id="KW-0067">ATP-binding</keyword>
<evidence type="ECO:0000256" key="5">
    <source>
        <dbReference type="ARBA" id="ARBA00022840"/>
    </source>
</evidence>
<evidence type="ECO:0000256" key="4">
    <source>
        <dbReference type="ARBA" id="ARBA00022777"/>
    </source>
</evidence>
<dbReference type="InterPro" id="IPR000719">
    <property type="entry name" value="Prot_kinase_dom"/>
</dbReference>
<reference evidence="7" key="1">
    <citation type="submission" date="2020-05" db="EMBL/GenBank/DDBJ databases">
        <authorList>
            <person name="Rincon C."/>
            <person name="Sanders R I."/>
            <person name="Robbins C."/>
            <person name="Chaturvedi A."/>
        </authorList>
    </citation>
    <scope>NUCLEOTIDE SEQUENCE</scope>
    <source>
        <strain evidence="7">CHB12</strain>
    </source>
</reference>
<comment type="caution">
    <text evidence="7">The sequence shown here is derived from an EMBL/GenBank/DDBJ whole genome shotgun (WGS) entry which is preliminary data.</text>
</comment>
<dbReference type="EMBL" id="CAGKOT010000001">
    <property type="protein sequence ID" value="CAB5302945.1"/>
    <property type="molecule type" value="Genomic_DNA"/>
</dbReference>
<dbReference type="AlphaFoldDB" id="A0A915YPG5"/>
<dbReference type="Proteomes" id="UP000684084">
    <property type="component" value="Unassembled WGS sequence"/>
</dbReference>
<organism evidence="7 8">
    <name type="scientific">Rhizophagus irregularis</name>
    <dbReference type="NCBI Taxonomy" id="588596"/>
    <lineage>
        <taxon>Eukaryota</taxon>
        <taxon>Fungi</taxon>
        <taxon>Fungi incertae sedis</taxon>
        <taxon>Mucoromycota</taxon>
        <taxon>Glomeromycotina</taxon>
        <taxon>Glomeromycetes</taxon>
        <taxon>Glomerales</taxon>
        <taxon>Glomeraceae</taxon>
        <taxon>Rhizophagus</taxon>
    </lineage>
</organism>
<sequence length="140" mass="15954">MSRNGAFGSIYSANWKNTDTILVLKSFDNNNQRTAIKGVVNELILHRKAHFHENILKFYGVTKEATCETNNYALVLEYADSASAVYCLHENDIIHRDLHANNILIHQKNIKVADFGLSRKIVEASNNASKIQFIYKMLEI</sequence>
<dbReference type="SMART" id="SM00220">
    <property type="entry name" value="S_TKc"/>
    <property type="match status" value="1"/>
</dbReference>
<name>A0A915YPG5_9GLOM</name>
<feature type="domain" description="Protein kinase" evidence="6">
    <location>
        <begin position="1"/>
        <end position="140"/>
    </location>
</feature>
<dbReference type="PROSITE" id="PS50011">
    <property type="entry name" value="PROTEIN_KINASE_DOM"/>
    <property type="match status" value="1"/>
</dbReference>
<protein>
    <recommendedName>
        <fullName evidence="6">Protein kinase domain-containing protein</fullName>
    </recommendedName>
</protein>
<dbReference type="OrthoDB" id="272077at2759"/>
<evidence type="ECO:0000313" key="8">
    <source>
        <dbReference type="Proteomes" id="UP000684084"/>
    </source>
</evidence>
<keyword evidence="2" id="KW-0808">Transferase</keyword>
<keyword evidence="1" id="KW-0723">Serine/threonine-protein kinase</keyword>
<proteinExistence type="predicted"/>
<evidence type="ECO:0000259" key="6">
    <source>
        <dbReference type="PROSITE" id="PS50011"/>
    </source>
</evidence>
<evidence type="ECO:0000256" key="1">
    <source>
        <dbReference type="ARBA" id="ARBA00022527"/>
    </source>
</evidence>